<evidence type="ECO:0000259" key="3">
    <source>
        <dbReference type="PROSITE" id="PS51462"/>
    </source>
</evidence>
<name>A0A514JQY7_9ACTN</name>
<sequence>MSRAITRAGGHHVEVVAPDSPPLAVDDRGNALVTFVRGAEDKPPGDAPLPVALVALWHGSRVLMAFNRFRQAWELPGGRIDTGETARQAAVRELLEETSHVPHGQLCFVGFAGFTLAPDERAEYGALFTGQVADVSPLFRPNDEIAAIRWWDLRESLPGRLQPLDAHLAELSRNALTSTRHGTALGCRTS</sequence>
<comment type="cofactor">
    <cofactor evidence="1">
        <name>Mg(2+)</name>
        <dbReference type="ChEBI" id="CHEBI:18420"/>
    </cofactor>
</comment>
<feature type="domain" description="Nudix hydrolase" evidence="3">
    <location>
        <begin position="9"/>
        <end position="174"/>
    </location>
</feature>
<accession>A0A514JQY7</accession>
<dbReference type="Gene3D" id="3.90.79.10">
    <property type="entry name" value="Nucleoside Triphosphate Pyrophosphohydrolase"/>
    <property type="match status" value="1"/>
</dbReference>
<dbReference type="SUPFAM" id="SSF55811">
    <property type="entry name" value="Nudix"/>
    <property type="match status" value="1"/>
</dbReference>
<dbReference type="EMBL" id="CP022310">
    <property type="protein sequence ID" value="QDI69764.1"/>
    <property type="molecule type" value="Genomic_DNA"/>
</dbReference>
<dbReference type="PANTHER" id="PTHR43046">
    <property type="entry name" value="GDP-MANNOSE MANNOSYL HYDROLASE"/>
    <property type="match status" value="1"/>
</dbReference>
<dbReference type="PRINTS" id="PR00502">
    <property type="entry name" value="NUDIXFAMILY"/>
</dbReference>
<dbReference type="PROSITE" id="PS51462">
    <property type="entry name" value="NUDIX"/>
    <property type="match status" value="1"/>
</dbReference>
<proteinExistence type="predicted"/>
<evidence type="ECO:0000256" key="2">
    <source>
        <dbReference type="ARBA" id="ARBA00022801"/>
    </source>
</evidence>
<dbReference type="InterPro" id="IPR020476">
    <property type="entry name" value="Nudix_hydrolase"/>
</dbReference>
<dbReference type="AlphaFoldDB" id="A0A514JQY7"/>
<dbReference type="InterPro" id="IPR000086">
    <property type="entry name" value="NUDIX_hydrolase_dom"/>
</dbReference>
<evidence type="ECO:0000313" key="4">
    <source>
        <dbReference type="EMBL" id="QDI69764.1"/>
    </source>
</evidence>
<dbReference type="Proteomes" id="UP000316215">
    <property type="component" value="Chromosome"/>
</dbReference>
<organism evidence="4 5">
    <name type="scientific">Streptomyces calvus</name>
    <dbReference type="NCBI Taxonomy" id="67282"/>
    <lineage>
        <taxon>Bacteria</taxon>
        <taxon>Bacillati</taxon>
        <taxon>Actinomycetota</taxon>
        <taxon>Actinomycetes</taxon>
        <taxon>Kitasatosporales</taxon>
        <taxon>Streptomycetaceae</taxon>
        <taxon>Streptomyces</taxon>
    </lineage>
</organism>
<keyword evidence="2 4" id="KW-0378">Hydrolase</keyword>
<protein>
    <submittedName>
        <fullName evidence="4">NUDIX hydrolase</fullName>
    </submittedName>
</protein>
<reference evidence="4 5" key="1">
    <citation type="submission" date="2017-07" db="EMBL/GenBank/DDBJ databases">
        <title>The Complete Genome of Streptomyces asterosporus-ZSY.</title>
        <authorList>
            <person name="Zhang S."/>
        </authorList>
    </citation>
    <scope>NUCLEOTIDE SEQUENCE [LARGE SCALE GENOMIC DNA]</scope>
    <source>
        <strain evidence="4 5">DSM 41452</strain>
    </source>
</reference>
<dbReference type="PANTHER" id="PTHR43046:SF14">
    <property type="entry name" value="MUTT_NUDIX FAMILY PROTEIN"/>
    <property type="match status" value="1"/>
</dbReference>
<dbReference type="Pfam" id="PF00293">
    <property type="entry name" value="NUDIX"/>
    <property type="match status" value="1"/>
</dbReference>
<keyword evidence="5" id="KW-1185">Reference proteome</keyword>
<gene>
    <name evidence="4" type="ORF">CD934_14440</name>
</gene>
<evidence type="ECO:0000256" key="1">
    <source>
        <dbReference type="ARBA" id="ARBA00001946"/>
    </source>
</evidence>
<dbReference type="InterPro" id="IPR015797">
    <property type="entry name" value="NUDIX_hydrolase-like_dom_sf"/>
</dbReference>
<evidence type="ECO:0000313" key="5">
    <source>
        <dbReference type="Proteomes" id="UP000316215"/>
    </source>
</evidence>
<dbReference type="GO" id="GO:0016787">
    <property type="term" value="F:hydrolase activity"/>
    <property type="evidence" value="ECO:0007669"/>
    <property type="project" value="UniProtKB-KW"/>
</dbReference>
<dbReference type="KEGG" id="sast:CD934_14440"/>